<name>A0AAE0J331_9PEZI</name>
<feature type="compositionally biased region" description="Basic residues" evidence="1">
    <location>
        <begin position="194"/>
        <end position="204"/>
    </location>
</feature>
<keyword evidence="3" id="KW-1185">Reference proteome</keyword>
<protein>
    <submittedName>
        <fullName evidence="2">Uncharacterized protein</fullName>
    </submittedName>
</protein>
<reference evidence="2" key="2">
    <citation type="submission" date="2023-06" db="EMBL/GenBank/DDBJ databases">
        <authorList>
            <consortium name="Lawrence Berkeley National Laboratory"/>
            <person name="Haridas S."/>
            <person name="Hensen N."/>
            <person name="Bonometti L."/>
            <person name="Westerberg I."/>
            <person name="Brannstrom I.O."/>
            <person name="Guillou S."/>
            <person name="Cros-Aarteil S."/>
            <person name="Calhoun S."/>
            <person name="Kuo A."/>
            <person name="Mondo S."/>
            <person name="Pangilinan J."/>
            <person name="Riley R."/>
            <person name="Labutti K."/>
            <person name="Andreopoulos B."/>
            <person name="Lipzen A."/>
            <person name="Chen C."/>
            <person name="Yanf M."/>
            <person name="Daum C."/>
            <person name="Ng V."/>
            <person name="Clum A."/>
            <person name="Steindorff A."/>
            <person name="Ohm R."/>
            <person name="Martin F."/>
            <person name="Silar P."/>
            <person name="Natvig D."/>
            <person name="Lalanne C."/>
            <person name="Gautier V."/>
            <person name="Ament-Velasquez S.L."/>
            <person name="Kruys A."/>
            <person name="Hutchinson M.I."/>
            <person name="Powell A.J."/>
            <person name="Barry K."/>
            <person name="Miller A.N."/>
            <person name="Grigoriev I.V."/>
            <person name="Debuchy R."/>
            <person name="Gladieux P."/>
            <person name="Thoren M.H."/>
            <person name="Johannesson H."/>
        </authorList>
    </citation>
    <scope>NUCLEOTIDE SEQUENCE</scope>
    <source>
        <strain evidence="2">SMH4131-1</strain>
    </source>
</reference>
<evidence type="ECO:0000256" key="1">
    <source>
        <dbReference type="SAM" id="MobiDB-lite"/>
    </source>
</evidence>
<sequence length="204" mass="22334">MAQCCRQAGVLRKFFCFAPVQVANRGKERTRSFIAEAPFHLNAIPRATGEEEEESGARDCPGCPDCPGRARNLAVDDLTVLSGCCLPCRRLAAAAQNRKEPTALASYHSHGADYWSPTCCPQLCICLSLFCIHSRPHFPPSSHTTPFPRPSPLPNLILDGCPPWEELGRKRLHPCYLNTLSASHQSPPALNLHSKAHSRLGKVG</sequence>
<gene>
    <name evidence="2" type="ORF">B0T19DRAFT_13862</name>
</gene>
<dbReference type="AlphaFoldDB" id="A0AAE0J331"/>
<reference evidence="2" key="1">
    <citation type="journal article" date="2023" name="Mol. Phylogenet. Evol.">
        <title>Genome-scale phylogeny and comparative genomics of the fungal order Sordariales.</title>
        <authorList>
            <person name="Hensen N."/>
            <person name="Bonometti L."/>
            <person name="Westerberg I."/>
            <person name="Brannstrom I.O."/>
            <person name="Guillou S."/>
            <person name="Cros-Aarteil S."/>
            <person name="Calhoun S."/>
            <person name="Haridas S."/>
            <person name="Kuo A."/>
            <person name="Mondo S."/>
            <person name="Pangilinan J."/>
            <person name="Riley R."/>
            <person name="LaButti K."/>
            <person name="Andreopoulos B."/>
            <person name="Lipzen A."/>
            <person name="Chen C."/>
            <person name="Yan M."/>
            <person name="Daum C."/>
            <person name="Ng V."/>
            <person name="Clum A."/>
            <person name="Steindorff A."/>
            <person name="Ohm R.A."/>
            <person name="Martin F."/>
            <person name="Silar P."/>
            <person name="Natvig D.O."/>
            <person name="Lalanne C."/>
            <person name="Gautier V."/>
            <person name="Ament-Velasquez S.L."/>
            <person name="Kruys A."/>
            <person name="Hutchinson M.I."/>
            <person name="Powell A.J."/>
            <person name="Barry K."/>
            <person name="Miller A.N."/>
            <person name="Grigoriev I.V."/>
            <person name="Debuchy R."/>
            <person name="Gladieux P."/>
            <person name="Hiltunen Thoren M."/>
            <person name="Johannesson H."/>
        </authorList>
    </citation>
    <scope>NUCLEOTIDE SEQUENCE</scope>
    <source>
        <strain evidence="2">SMH4131-1</strain>
    </source>
</reference>
<proteinExistence type="predicted"/>
<evidence type="ECO:0000313" key="2">
    <source>
        <dbReference type="EMBL" id="KAK3335620.1"/>
    </source>
</evidence>
<dbReference type="Proteomes" id="UP001286456">
    <property type="component" value="Unassembled WGS sequence"/>
</dbReference>
<comment type="caution">
    <text evidence="2">The sequence shown here is derived from an EMBL/GenBank/DDBJ whole genome shotgun (WGS) entry which is preliminary data.</text>
</comment>
<feature type="region of interest" description="Disordered" evidence="1">
    <location>
        <begin position="185"/>
        <end position="204"/>
    </location>
</feature>
<organism evidence="2 3">
    <name type="scientific">Cercophora scortea</name>
    <dbReference type="NCBI Taxonomy" id="314031"/>
    <lineage>
        <taxon>Eukaryota</taxon>
        <taxon>Fungi</taxon>
        <taxon>Dikarya</taxon>
        <taxon>Ascomycota</taxon>
        <taxon>Pezizomycotina</taxon>
        <taxon>Sordariomycetes</taxon>
        <taxon>Sordariomycetidae</taxon>
        <taxon>Sordariales</taxon>
        <taxon>Lasiosphaeriaceae</taxon>
        <taxon>Cercophora</taxon>
    </lineage>
</organism>
<dbReference type="EMBL" id="JAUEPO010000001">
    <property type="protein sequence ID" value="KAK3335620.1"/>
    <property type="molecule type" value="Genomic_DNA"/>
</dbReference>
<accession>A0AAE0J331</accession>
<evidence type="ECO:0000313" key="3">
    <source>
        <dbReference type="Proteomes" id="UP001286456"/>
    </source>
</evidence>